<sequence length="135" mass="15669">MKIKFPTMLEIFRYFLNPSYIMNVQNFTVKSYKMKGTNVMREEKMEEEKMEECFVVDLYELEFIHKSSSTVGYRPNVFSTTLSHLIATNSPHLIMPFVPIRVVLKGCPTGYARGCQTEDVLAVVLDLFLLHLHLV</sequence>
<comment type="caution">
    <text evidence="1">The sequence shown here is derived from an EMBL/GenBank/DDBJ whole genome shotgun (WGS) entry which is preliminary data.</text>
</comment>
<gene>
    <name evidence="1" type="ORF">RJ640_010096</name>
</gene>
<accession>A0AA88UDQ4</accession>
<dbReference type="AlphaFoldDB" id="A0AA88UDQ4"/>
<name>A0AA88UDQ4_9ASTE</name>
<evidence type="ECO:0000313" key="2">
    <source>
        <dbReference type="Proteomes" id="UP001187471"/>
    </source>
</evidence>
<proteinExistence type="predicted"/>
<organism evidence="1 2">
    <name type="scientific">Escallonia rubra</name>
    <dbReference type="NCBI Taxonomy" id="112253"/>
    <lineage>
        <taxon>Eukaryota</taxon>
        <taxon>Viridiplantae</taxon>
        <taxon>Streptophyta</taxon>
        <taxon>Embryophyta</taxon>
        <taxon>Tracheophyta</taxon>
        <taxon>Spermatophyta</taxon>
        <taxon>Magnoliopsida</taxon>
        <taxon>eudicotyledons</taxon>
        <taxon>Gunneridae</taxon>
        <taxon>Pentapetalae</taxon>
        <taxon>asterids</taxon>
        <taxon>campanulids</taxon>
        <taxon>Escalloniales</taxon>
        <taxon>Escalloniaceae</taxon>
        <taxon>Escallonia</taxon>
    </lineage>
</organism>
<evidence type="ECO:0000313" key="1">
    <source>
        <dbReference type="EMBL" id="KAK2980685.1"/>
    </source>
</evidence>
<protein>
    <submittedName>
        <fullName evidence="1">Uncharacterized protein</fullName>
    </submittedName>
</protein>
<reference evidence="1" key="1">
    <citation type="submission" date="2022-12" db="EMBL/GenBank/DDBJ databases">
        <title>Draft genome assemblies for two species of Escallonia (Escalloniales).</title>
        <authorList>
            <person name="Chanderbali A."/>
            <person name="Dervinis C."/>
            <person name="Anghel I."/>
            <person name="Soltis D."/>
            <person name="Soltis P."/>
            <person name="Zapata F."/>
        </authorList>
    </citation>
    <scope>NUCLEOTIDE SEQUENCE</scope>
    <source>
        <strain evidence="1">UCBG92.1500</strain>
        <tissue evidence="1">Leaf</tissue>
    </source>
</reference>
<dbReference type="EMBL" id="JAVXUO010001609">
    <property type="protein sequence ID" value="KAK2980685.1"/>
    <property type="molecule type" value="Genomic_DNA"/>
</dbReference>
<keyword evidence="2" id="KW-1185">Reference proteome</keyword>
<dbReference type="Proteomes" id="UP001187471">
    <property type="component" value="Unassembled WGS sequence"/>
</dbReference>